<feature type="transmembrane region" description="Helical" evidence="1">
    <location>
        <begin position="40"/>
        <end position="60"/>
    </location>
</feature>
<dbReference type="EMBL" id="CP003359">
    <property type="protein sequence ID" value="AGB41854.1"/>
    <property type="molecule type" value="Genomic_DNA"/>
</dbReference>
<evidence type="ECO:0000313" key="2">
    <source>
        <dbReference type="EMBL" id="AGB41854.1"/>
    </source>
</evidence>
<name>L0KBW8_HALHC</name>
<dbReference type="KEGG" id="hhl:Halha_1946"/>
<sequence length="193" mass="22648">MKNIKNNSIYILVSLMIIIPYILFIISSINISFSKIGIHLFSYILFLLIFIYHLIEFLVLKHYKRLDNGIEINLKLSITKNIIFSILIYLIMIAVVYYKFNNGLILVSNSFDKLLFSAIFTFILSINKSKKYYLIIGDNYLIYNDIMVKLNNILEYNIEFQNKIDLILKDKKKFVIPDSNGKVIKILEKKLDG</sequence>
<evidence type="ECO:0000256" key="1">
    <source>
        <dbReference type="SAM" id="Phobius"/>
    </source>
</evidence>
<keyword evidence="1" id="KW-0812">Transmembrane</keyword>
<feature type="transmembrane region" description="Helical" evidence="1">
    <location>
        <begin position="81"/>
        <end position="98"/>
    </location>
</feature>
<accession>L0KBW8</accession>
<dbReference type="Proteomes" id="UP000010880">
    <property type="component" value="Chromosome"/>
</dbReference>
<feature type="transmembrane region" description="Helical" evidence="1">
    <location>
        <begin position="104"/>
        <end position="126"/>
    </location>
</feature>
<dbReference type="RefSeq" id="WP_015327570.1">
    <property type="nucleotide sequence ID" value="NC_019978.1"/>
</dbReference>
<reference evidence="3" key="1">
    <citation type="submission" date="2012-02" db="EMBL/GenBank/DDBJ databases">
        <title>The complete genome of Halobacteroides halobius DSM 5150.</title>
        <authorList>
            <person name="Lucas S."/>
            <person name="Copeland A."/>
            <person name="Lapidus A."/>
            <person name="Glavina del Rio T."/>
            <person name="Dalin E."/>
            <person name="Tice H."/>
            <person name="Bruce D."/>
            <person name="Goodwin L."/>
            <person name="Pitluck S."/>
            <person name="Peters L."/>
            <person name="Mikhailova N."/>
            <person name="Gu W."/>
            <person name="Kyrpides N."/>
            <person name="Mavromatis K."/>
            <person name="Ivanova N."/>
            <person name="Brettin T."/>
            <person name="Detter J.C."/>
            <person name="Han C."/>
            <person name="Larimer F."/>
            <person name="Land M."/>
            <person name="Hauser L."/>
            <person name="Markowitz V."/>
            <person name="Cheng J.-F."/>
            <person name="Hugenholtz P."/>
            <person name="Woyke T."/>
            <person name="Wu D."/>
            <person name="Tindall B."/>
            <person name="Pomrenke H."/>
            <person name="Brambilla E."/>
            <person name="Klenk H.-P."/>
            <person name="Eisen J.A."/>
        </authorList>
    </citation>
    <scope>NUCLEOTIDE SEQUENCE [LARGE SCALE GENOMIC DNA]</scope>
    <source>
        <strain evidence="3">ATCC 35273 / DSM 5150 / MD-1</strain>
    </source>
</reference>
<keyword evidence="1" id="KW-1133">Transmembrane helix</keyword>
<dbReference type="AlphaFoldDB" id="L0KBW8"/>
<dbReference type="STRING" id="748449.Halha_1946"/>
<evidence type="ECO:0000313" key="3">
    <source>
        <dbReference type="Proteomes" id="UP000010880"/>
    </source>
</evidence>
<organism evidence="2 3">
    <name type="scientific">Halobacteroides halobius (strain ATCC 35273 / DSM 5150 / MD-1)</name>
    <dbReference type="NCBI Taxonomy" id="748449"/>
    <lineage>
        <taxon>Bacteria</taxon>
        <taxon>Bacillati</taxon>
        <taxon>Bacillota</taxon>
        <taxon>Clostridia</taxon>
        <taxon>Halanaerobiales</taxon>
        <taxon>Halobacteroidaceae</taxon>
        <taxon>Halobacteroides</taxon>
    </lineage>
</organism>
<keyword evidence="3" id="KW-1185">Reference proteome</keyword>
<feature type="transmembrane region" description="Helical" evidence="1">
    <location>
        <begin position="9"/>
        <end position="34"/>
    </location>
</feature>
<gene>
    <name evidence="2" type="ordered locus">Halha_1946</name>
</gene>
<proteinExistence type="predicted"/>
<dbReference type="HOGENOM" id="CLU_1432727_0_0_9"/>
<keyword evidence="1" id="KW-0472">Membrane</keyword>
<protein>
    <submittedName>
        <fullName evidence="2">Uncharacterized protein</fullName>
    </submittedName>
</protein>